<sequence length="208" mass="23616">MVTLRGTQIDWDSLRKATRRRFGREFLTYCCYYTTHHIIIMKESYVSRHRAFPLPAQIEAHAQTIQEQQEIQRKQQEEIAALRTPRPPPEISASNHQADNEGSHHGGPSEPAGGGRRGPNSLRLTNLLPFTEAIMQAPMPEKLPPVLERYDGSADPDNHLRNFIDAMAFYTDNDPVICRAFSLSLKDEALEWYHTLVRSGCSGMVSVE</sequence>
<accession>A0A0S3SWH4</accession>
<dbReference type="PANTHER" id="PTHR33223:SF10">
    <property type="entry name" value="AMINOTRANSFERASE-LIKE PLANT MOBILE DOMAIN-CONTAINING PROTEIN"/>
    <property type="match status" value="1"/>
</dbReference>
<dbReference type="EMBL" id="AP015042">
    <property type="protein sequence ID" value="BAT97115.1"/>
    <property type="molecule type" value="Genomic_DNA"/>
</dbReference>
<name>A0A0S3SWH4_PHAAN</name>
<evidence type="ECO:0008006" key="4">
    <source>
        <dbReference type="Google" id="ProtNLM"/>
    </source>
</evidence>
<dbReference type="AlphaFoldDB" id="A0A0S3SWH4"/>
<keyword evidence="3" id="KW-1185">Reference proteome</keyword>
<proteinExistence type="predicted"/>
<organism evidence="2 3">
    <name type="scientific">Vigna angularis var. angularis</name>
    <dbReference type="NCBI Taxonomy" id="157739"/>
    <lineage>
        <taxon>Eukaryota</taxon>
        <taxon>Viridiplantae</taxon>
        <taxon>Streptophyta</taxon>
        <taxon>Embryophyta</taxon>
        <taxon>Tracheophyta</taxon>
        <taxon>Spermatophyta</taxon>
        <taxon>Magnoliopsida</taxon>
        <taxon>eudicotyledons</taxon>
        <taxon>Gunneridae</taxon>
        <taxon>Pentapetalae</taxon>
        <taxon>rosids</taxon>
        <taxon>fabids</taxon>
        <taxon>Fabales</taxon>
        <taxon>Fabaceae</taxon>
        <taxon>Papilionoideae</taxon>
        <taxon>50 kb inversion clade</taxon>
        <taxon>NPAAA clade</taxon>
        <taxon>indigoferoid/millettioid clade</taxon>
        <taxon>Phaseoleae</taxon>
        <taxon>Vigna</taxon>
    </lineage>
</organism>
<dbReference type="Proteomes" id="UP000291084">
    <property type="component" value="Chromosome 9"/>
</dbReference>
<protein>
    <recommendedName>
        <fullName evidence="4">Retrotransposon gag domain-containing protein</fullName>
    </recommendedName>
</protein>
<feature type="region of interest" description="Disordered" evidence="1">
    <location>
        <begin position="84"/>
        <end position="122"/>
    </location>
</feature>
<evidence type="ECO:0000313" key="3">
    <source>
        <dbReference type="Proteomes" id="UP000291084"/>
    </source>
</evidence>
<gene>
    <name evidence="2" type="primary">Vigan.09G047300</name>
    <name evidence="2" type="ORF">VIGAN_09047300</name>
</gene>
<reference evidence="2 3" key="1">
    <citation type="journal article" date="2015" name="Sci. Rep.">
        <title>The power of single molecule real-time sequencing technology in the de novo assembly of a eukaryotic genome.</title>
        <authorList>
            <person name="Sakai H."/>
            <person name="Naito K."/>
            <person name="Ogiso-Tanaka E."/>
            <person name="Takahashi Y."/>
            <person name="Iseki K."/>
            <person name="Muto C."/>
            <person name="Satou K."/>
            <person name="Teruya K."/>
            <person name="Shiroma A."/>
            <person name="Shimoji M."/>
            <person name="Hirano T."/>
            <person name="Itoh T."/>
            <person name="Kaga A."/>
            <person name="Tomooka N."/>
        </authorList>
    </citation>
    <scope>NUCLEOTIDE SEQUENCE [LARGE SCALE GENOMIC DNA]</scope>
    <source>
        <strain evidence="3">cv. Shumari</strain>
    </source>
</reference>
<dbReference type="PANTHER" id="PTHR33223">
    <property type="entry name" value="CCHC-TYPE DOMAIN-CONTAINING PROTEIN"/>
    <property type="match status" value="1"/>
</dbReference>
<evidence type="ECO:0000313" key="2">
    <source>
        <dbReference type="EMBL" id="BAT97115.1"/>
    </source>
</evidence>
<evidence type="ECO:0000256" key="1">
    <source>
        <dbReference type="SAM" id="MobiDB-lite"/>
    </source>
</evidence>